<reference evidence="1 2" key="2">
    <citation type="submission" date="2008-08" db="EMBL/GenBank/DDBJ databases">
        <authorList>
            <person name="Fulton L."/>
            <person name="Clifton S."/>
            <person name="Fulton B."/>
            <person name="Xu J."/>
            <person name="Minx P."/>
            <person name="Pepin K.H."/>
            <person name="Johnson M."/>
            <person name="Thiruvilangam P."/>
            <person name="Bhonagiri V."/>
            <person name="Nash W.E."/>
            <person name="Mardis E.R."/>
            <person name="Wilson R.K."/>
        </authorList>
    </citation>
    <scope>NUCLEOTIDE SEQUENCE [LARGE SCALE GENOMIC DNA]</scope>
    <source>
        <strain evidence="2">DSM 17135 / JCM 12973 / M2</strain>
    </source>
</reference>
<dbReference type="EMBL" id="ABQC02000019">
    <property type="protein sequence ID" value="EDY95954.1"/>
    <property type="molecule type" value="Genomic_DNA"/>
</dbReference>
<organism evidence="1 2">
    <name type="scientific">Phocaeicola plebeius (strain DSM 17135 / JCM 12973 / CCUG 54634 / M2)</name>
    <name type="common">Bacteroides plebeius</name>
    <dbReference type="NCBI Taxonomy" id="484018"/>
    <lineage>
        <taxon>Bacteria</taxon>
        <taxon>Pseudomonadati</taxon>
        <taxon>Bacteroidota</taxon>
        <taxon>Bacteroidia</taxon>
        <taxon>Bacteroidales</taxon>
        <taxon>Bacteroidaceae</taxon>
        <taxon>Phocaeicola</taxon>
    </lineage>
</organism>
<reference evidence="1 2" key="1">
    <citation type="submission" date="2008-08" db="EMBL/GenBank/DDBJ databases">
        <title>Draft genome sequence of Bacteroides plebeius (DSM 17135).</title>
        <authorList>
            <person name="Sudarsanam P."/>
            <person name="Ley R."/>
            <person name="Guruge J."/>
            <person name="Turnbaugh P.J."/>
            <person name="Mahowald M."/>
            <person name="Liep D."/>
            <person name="Gordon J."/>
        </authorList>
    </citation>
    <scope>NUCLEOTIDE SEQUENCE [LARGE SCALE GENOMIC DNA]</scope>
    <source>
        <strain evidence="2">DSM 17135 / JCM 12973 / M2</strain>
    </source>
</reference>
<dbReference type="AlphaFoldDB" id="B5CZS4"/>
<sequence>MKQYPILVDKKHSVLFRRPVLSEETVTGMYEMKLVKERLYECDSVFIFSKVNVYPFLSKSECGLLCLSSC</sequence>
<gene>
    <name evidence="1" type="ORF">BACPLE_02239</name>
</gene>
<evidence type="ECO:0000313" key="2">
    <source>
        <dbReference type="Proteomes" id="UP000003452"/>
    </source>
</evidence>
<proteinExistence type="predicted"/>
<dbReference type="HOGENOM" id="CLU_2749405_0_0_10"/>
<evidence type="ECO:0000313" key="1">
    <source>
        <dbReference type="EMBL" id="EDY95954.1"/>
    </source>
</evidence>
<accession>B5CZS4</accession>
<comment type="caution">
    <text evidence="1">The sequence shown here is derived from an EMBL/GenBank/DDBJ whole genome shotgun (WGS) entry which is preliminary data.</text>
</comment>
<dbReference type="Proteomes" id="UP000003452">
    <property type="component" value="Unassembled WGS sequence"/>
</dbReference>
<protein>
    <submittedName>
        <fullName evidence="1">Uncharacterized protein</fullName>
    </submittedName>
</protein>
<name>B5CZS4_PHOPM</name>